<proteinExistence type="predicted"/>
<dbReference type="InterPro" id="IPR027450">
    <property type="entry name" value="AlkB-like"/>
</dbReference>
<feature type="compositionally biased region" description="Low complexity" evidence="1">
    <location>
        <begin position="1334"/>
        <end position="1345"/>
    </location>
</feature>
<dbReference type="SUPFAM" id="SSF51197">
    <property type="entry name" value="Clavaminate synthase-like"/>
    <property type="match status" value="1"/>
</dbReference>
<feature type="region of interest" description="Disordered" evidence="1">
    <location>
        <begin position="760"/>
        <end position="782"/>
    </location>
</feature>
<accession>A0A194S6U8</accession>
<name>A0A194S6U8_RHOGW</name>
<keyword evidence="4" id="KW-1185">Reference proteome</keyword>
<sequence>MAEVASDSDLTDIETLEKAWHLRSPSSPPAPVPSNRSRSTAARAASTRSSTRATSRDTPNRPSTRAKRVSPSPTTSSSSATSRPPSSATTRRATAPPSTASTSSSKRRRDNERDLASATTDDEAARVPGAAAGQSGRGARARKRVPRRRSATVVETAGAQEEPLAQHDDAAPTSTPARRRTSRTASAAAAPSSQAKRPRLSYELRMLQGDSFSHDPAAPDLLRAPRLALFAGPSPYAERDEVQRSAEAAASQASVRESPELLGPAPVVHPVERAAPPSASVGVTPPKRPRSPVLSVAAESSSTQEHVQVAKKRRQKASAPSAAVGALGAPAVALERPFSSSSLAPTLLAHLEARSAYQTTASTTCPELWLGPDGAVGAGAPAALPARRESKPPRRYAAEGYGASSSSSSKPRGATSASRASSSSRVPSLKPTGHDCSAKWPVENFLTTTPLVTAASHLAPEPAQSPVPIVPRDPELRAQPQTLPPPSSFARPSAPPVAGPSTALLPPRVVSSRAPCPPPTAVTAVTARPAKAPKASKAPKAPKASKAPKAPKPRPRHPALDVRDSWVPVERGLSMTAAGKPPIWCQGRQELCESLEYFRSYQGGHYDNQERCLGYLLDAFPSPSDACSSDGKIVVSHGGGGSEVLAGGGARLKAHQTREGIRIRALSNCMATRTPVVLIAGSSYEHFPKLKTMGEDGVRYAVLGHYLVTDIWAEGEPVNKAEEDKYFVRFKVRFEWLASQGEPWFAHVIGKDKSSLEVKPVSPALRAPSSSPELHAPSSSRRPVVAPVLPHLATSSSAPLADLASASRPAPRPPTASKTSASSNRLAGLRFERVTRPSMPPVAPVVDAGSDMDISSDDVDSSPPSPRSSSSDHTVDSGFVDVTTGADDESERGTCGTCGVEYKRAYCEDVECYNEACDRFFLVDGKMPIAGTLTYRSSFLDLTPSLPSSDLVPQLLAPRTLQSLSGASQISDYGVQAWRGFGCSTCGRLSSRSEWLRLICAGCGAETDATARTFRADEFEGKGKGKGRGLEVGVPSFITAPYSSTPIEAVRGYAGYTVDLSAAAAGGGTAKVHHLWPVEASACQKGDKLFEEYQGVEAGALFRRNPLQKHQATGSLLCQQFTFNSGERYKHAVSMATYPFPSATSPPLTTSDSTSAQPCAPVCALEARDYLETVVRSVVGDGPETNFNEILSVAYMTGGRMNYHDDGEAGLGQYVASLSLGSDAVMSFRAKVKKPLKKAAKLGKQDHVDTDDEGDDEGDDGSSKKGSGNTSRVVLKARLKHGHVLIMEGANMQKLFEHKVEPEGLRFAATARWVGPNHLKPSAKTSSAKPPRPSSHASTSSSRPADPNVQPPTAPGARPPSAASSALERGASAMPHAAARPAHGPPTVDGASFVPSPPARPDSASSSSTSFARHPDADIAARLGIAPHDKRVRDTARAHPRGSADPQPQFLHRYGPSPAHGTPLGPPTVPPDERSSSSTGGGLVPQCQVAL</sequence>
<gene>
    <name evidence="3" type="ORF">RHOBADRAFT_42603</name>
</gene>
<dbReference type="OrthoDB" id="2163491at2759"/>
<feature type="compositionally biased region" description="Low complexity" evidence="1">
    <location>
        <begin position="799"/>
        <end position="823"/>
    </location>
</feature>
<feature type="region of interest" description="Disordered" evidence="1">
    <location>
        <begin position="1239"/>
        <end position="1272"/>
    </location>
</feature>
<feature type="region of interest" description="Disordered" evidence="1">
    <location>
        <begin position="368"/>
        <end position="438"/>
    </location>
</feature>
<feature type="compositionally biased region" description="Basic and acidic residues" evidence="1">
    <location>
        <begin position="1427"/>
        <end position="1437"/>
    </location>
</feature>
<feature type="compositionally biased region" description="Low complexity" evidence="1">
    <location>
        <begin position="33"/>
        <end position="53"/>
    </location>
</feature>
<feature type="compositionally biased region" description="Low complexity" evidence="1">
    <location>
        <begin position="70"/>
        <end position="104"/>
    </location>
</feature>
<feature type="compositionally biased region" description="Low complexity" evidence="1">
    <location>
        <begin position="245"/>
        <end position="256"/>
    </location>
</feature>
<feature type="region of interest" description="Disordered" evidence="1">
    <location>
        <begin position="799"/>
        <end position="894"/>
    </location>
</feature>
<reference evidence="3 4" key="1">
    <citation type="journal article" date="2015" name="Front. Microbiol.">
        <title>Genome sequence of the plant growth promoting endophytic yeast Rhodotorula graminis WP1.</title>
        <authorList>
            <person name="Firrincieli A."/>
            <person name="Otillar R."/>
            <person name="Salamov A."/>
            <person name="Schmutz J."/>
            <person name="Khan Z."/>
            <person name="Redman R.S."/>
            <person name="Fleck N.D."/>
            <person name="Lindquist E."/>
            <person name="Grigoriev I.V."/>
            <person name="Doty S.L."/>
        </authorList>
    </citation>
    <scope>NUCLEOTIDE SEQUENCE [LARGE SCALE GENOMIC DNA]</scope>
    <source>
        <strain evidence="3 4">WP1</strain>
    </source>
</reference>
<feature type="compositionally biased region" description="Low complexity" evidence="1">
    <location>
        <begin position="521"/>
        <end position="548"/>
    </location>
</feature>
<feature type="compositionally biased region" description="Low complexity" evidence="1">
    <location>
        <begin position="1401"/>
        <end position="1412"/>
    </location>
</feature>
<feature type="compositionally biased region" description="Low complexity" evidence="1">
    <location>
        <begin position="129"/>
        <end position="138"/>
    </location>
</feature>
<feature type="compositionally biased region" description="Low complexity" evidence="1">
    <location>
        <begin position="1359"/>
        <end position="1386"/>
    </location>
</feature>
<feature type="compositionally biased region" description="Pro residues" evidence="1">
    <location>
        <begin position="1349"/>
        <end position="1358"/>
    </location>
</feature>
<dbReference type="Gene3D" id="2.60.120.590">
    <property type="entry name" value="Alpha-ketoglutarate-dependent dioxygenase AlkB-like"/>
    <property type="match status" value="1"/>
</dbReference>
<evidence type="ECO:0000313" key="3">
    <source>
        <dbReference type="EMBL" id="KPV76274.1"/>
    </source>
</evidence>
<feature type="compositionally biased region" description="Acidic residues" evidence="1">
    <location>
        <begin position="1249"/>
        <end position="1260"/>
    </location>
</feature>
<feature type="compositionally biased region" description="Low complexity" evidence="1">
    <location>
        <begin position="398"/>
        <end position="425"/>
    </location>
</feature>
<feature type="compositionally biased region" description="Low complexity" evidence="1">
    <location>
        <begin position="371"/>
        <end position="385"/>
    </location>
</feature>
<dbReference type="OMA" id="GWFWIVE"/>
<evidence type="ECO:0000313" key="4">
    <source>
        <dbReference type="Proteomes" id="UP000053890"/>
    </source>
</evidence>
<feature type="compositionally biased region" description="Basic residues" evidence="1">
    <location>
        <begin position="139"/>
        <end position="150"/>
    </location>
</feature>
<protein>
    <recommendedName>
        <fullName evidence="2">Alpha-ketoglutarate-dependent dioxygenase AlkB-like domain-containing protein</fullName>
    </recommendedName>
</protein>
<dbReference type="InterPro" id="IPR037151">
    <property type="entry name" value="AlkB-like_sf"/>
</dbReference>
<feature type="region of interest" description="Disordered" evidence="1">
    <location>
        <begin position="1"/>
        <end position="200"/>
    </location>
</feature>
<dbReference type="EMBL" id="KQ474076">
    <property type="protein sequence ID" value="KPV76274.1"/>
    <property type="molecule type" value="Genomic_DNA"/>
</dbReference>
<feature type="domain" description="Alpha-ketoglutarate-dependent dioxygenase AlkB-like" evidence="2">
    <location>
        <begin position="1168"/>
        <end position="1303"/>
    </location>
</feature>
<feature type="region of interest" description="Disordered" evidence="1">
    <location>
        <begin position="1316"/>
        <end position="1491"/>
    </location>
</feature>
<dbReference type="Proteomes" id="UP000053890">
    <property type="component" value="Unassembled WGS sequence"/>
</dbReference>
<feature type="region of interest" description="Disordered" evidence="1">
    <location>
        <begin position="456"/>
        <end position="560"/>
    </location>
</feature>
<evidence type="ECO:0000259" key="2">
    <source>
        <dbReference type="Pfam" id="PF13532"/>
    </source>
</evidence>
<feature type="compositionally biased region" description="Low complexity" evidence="1">
    <location>
        <begin position="183"/>
        <end position="195"/>
    </location>
</feature>
<dbReference type="RefSeq" id="XP_018272323.1">
    <property type="nucleotide sequence ID" value="XM_018414086.1"/>
</dbReference>
<evidence type="ECO:0000256" key="1">
    <source>
        <dbReference type="SAM" id="MobiDB-lite"/>
    </source>
</evidence>
<feature type="compositionally biased region" description="Pro residues" evidence="1">
    <location>
        <begin position="482"/>
        <end position="498"/>
    </location>
</feature>
<dbReference type="STRING" id="578459.A0A194S6U8"/>
<feature type="region of interest" description="Disordered" evidence="1">
    <location>
        <begin position="237"/>
        <end position="323"/>
    </location>
</feature>
<organism evidence="3 4">
    <name type="scientific">Rhodotorula graminis (strain WP1)</name>
    <dbReference type="NCBI Taxonomy" id="578459"/>
    <lineage>
        <taxon>Eukaryota</taxon>
        <taxon>Fungi</taxon>
        <taxon>Dikarya</taxon>
        <taxon>Basidiomycota</taxon>
        <taxon>Pucciniomycotina</taxon>
        <taxon>Microbotryomycetes</taxon>
        <taxon>Sporidiobolales</taxon>
        <taxon>Sporidiobolaceae</taxon>
        <taxon>Rhodotorula</taxon>
    </lineage>
</organism>
<feature type="compositionally biased region" description="Low complexity" evidence="1">
    <location>
        <begin position="768"/>
        <end position="780"/>
    </location>
</feature>
<dbReference type="GeneID" id="28974534"/>
<dbReference type="Pfam" id="PF13532">
    <property type="entry name" value="2OG-FeII_Oxy_2"/>
    <property type="match status" value="1"/>
</dbReference>